<dbReference type="EMBL" id="JAPFRF010000009">
    <property type="protein sequence ID" value="KAJ7322352.1"/>
    <property type="molecule type" value="Genomic_DNA"/>
</dbReference>
<organism evidence="1 2">
    <name type="scientific">Phrynocephalus forsythii</name>
    <dbReference type="NCBI Taxonomy" id="171643"/>
    <lineage>
        <taxon>Eukaryota</taxon>
        <taxon>Metazoa</taxon>
        <taxon>Chordata</taxon>
        <taxon>Craniata</taxon>
        <taxon>Vertebrata</taxon>
        <taxon>Euteleostomi</taxon>
        <taxon>Lepidosauria</taxon>
        <taxon>Squamata</taxon>
        <taxon>Bifurcata</taxon>
        <taxon>Unidentata</taxon>
        <taxon>Episquamata</taxon>
        <taxon>Toxicofera</taxon>
        <taxon>Iguania</taxon>
        <taxon>Acrodonta</taxon>
        <taxon>Agamidae</taxon>
        <taxon>Agaminae</taxon>
        <taxon>Phrynocephalus</taxon>
    </lineage>
</organism>
<dbReference type="Proteomes" id="UP001142489">
    <property type="component" value="Unassembled WGS sequence"/>
</dbReference>
<evidence type="ECO:0000313" key="2">
    <source>
        <dbReference type="Proteomes" id="UP001142489"/>
    </source>
</evidence>
<protein>
    <submittedName>
        <fullName evidence="1">Uncharacterized protein</fullName>
    </submittedName>
</protein>
<evidence type="ECO:0000313" key="1">
    <source>
        <dbReference type="EMBL" id="KAJ7322352.1"/>
    </source>
</evidence>
<reference evidence="1" key="1">
    <citation type="journal article" date="2023" name="DNA Res.">
        <title>Chromosome-level genome assembly of Phrynocephalus forsythii using third-generation DNA sequencing and Hi-C analysis.</title>
        <authorList>
            <person name="Qi Y."/>
            <person name="Zhao W."/>
            <person name="Zhao Y."/>
            <person name="Niu C."/>
            <person name="Cao S."/>
            <person name="Zhang Y."/>
        </authorList>
    </citation>
    <scope>NUCLEOTIDE SEQUENCE</scope>
    <source>
        <tissue evidence="1">Muscle</tissue>
    </source>
</reference>
<gene>
    <name evidence="1" type="ORF">JRQ81_018639</name>
</gene>
<accession>A0A9Q1AZS5</accession>
<proteinExistence type="predicted"/>
<comment type="caution">
    <text evidence="1">The sequence shown here is derived from an EMBL/GenBank/DDBJ whole genome shotgun (WGS) entry which is preliminary data.</text>
</comment>
<sequence>MQPVYWYAVLLLQPALYLPEPPLARRYLFLPGTGLVSLRLLPGSRQRSLRKHISPRPDLVTLGGVRLPERRPVNRGRLAGGSGV</sequence>
<keyword evidence="2" id="KW-1185">Reference proteome</keyword>
<dbReference type="AlphaFoldDB" id="A0A9Q1AZS5"/>
<name>A0A9Q1AZS5_9SAUR</name>